<accession>A0A8K0S562</accession>
<evidence type="ECO:0000313" key="3">
    <source>
        <dbReference type="Proteomes" id="UP000813427"/>
    </source>
</evidence>
<dbReference type="Proteomes" id="UP000813427">
    <property type="component" value="Unassembled WGS sequence"/>
</dbReference>
<keyword evidence="1" id="KW-0732">Signal</keyword>
<protein>
    <recommendedName>
        <fullName evidence="4">Secreted protein</fullName>
    </recommendedName>
</protein>
<feature type="signal peptide" evidence="1">
    <location>
        <begin position="1"/>
        <end position="39"/>
    </location>
</feature>
<evidence type="ECO:0008006" key="4">
    <source>
        <dbReference type="Google" id="ProtNLM"/>
    </source>
</evidence>
<dbReference type="EMBL" id="JAGPXF010000003">
    <property type="protein sequence ID" value="KAH7252079.1"/>
    <property type="molecule type" value="Genomic_DNA"/>
</dbReference>
<evidence type="ECO:0000313" key="2">
    <source>
        <dbReference type="EMBL" id="KAH7252079.1"/>
    </source>
</evidence>
<sequence length="82" mass="9343">MDFELPLLSLQRFPSLAKELSPLLLLLLLLHTQQSYIQSYGIVSTHTDIHPRTQRSARFRLLFVLATGIDFFGARTRRDGSG</sequence>
<evidence type="ECO:0000256" key="1">
    <source>
        <dbReference type="SAM" id="SignalP"/>
    </source>
</evidence>
<proteinExistence type="predicted"/>
<keyword evidence="3" id="KW-1185">Reference proteome</keyword>
<feature type="chain" id="PRO_5035437538" description="Secreted protein" evidence="1">
    <location>
        <begin position="40"/>
        <end position="82"/>
    </location>
</feature>
<gene>
    <name evidence="2" type="ORF">BKA59DRAFT_147545</name>
</gene>
<dbReference type="AlphaFoldDB" id="A0A8K0S562"/>
<organism evidence="2 3">
    <name type="scientific">Fusarium tricinctum</name>
    <dbReference type="NCBI Taxonomy" id="61284"/>
    <lineage>
        <taxon>Eukaryota</taxon>
        <taxon>Fungi</taxon>
        <taxon>Dikarya</taxon>
        <taxon>Ascomycota</taxon>
        <taxon>Pezizomycotina</taxon>
        <taxon>Sordariomycetes</taxon>
        <taxon>Hypocreomycetidae</taxon>
        <taxon>Hypocreales</taxon>
        <taxon>Nectriaceae</taxon>
        <taxon>Fusarium</taxon>
        <taxon>Fusarium tricinctum species complex</taxon>
    </lineage>
</organism>
<reference evidence="2" key="1">
    <citation type="journal article" date="2021" name="Nat. Commun.">
        <title>Genetic determinants of endophytism in the Arabidopsis root mycobiome.</title>
        <authorList>
            <person name="Mesny F."/>
            <person name="Miyauchi S."/>
            <person name="Thiergart T."/>
            <person name="Pickel B."/>
            <person name="Atanasova L."/>
            <person name="Karlsson M."/>
            <person name="Huettel B."/>
            <person name="Barry K.W."/>
            <person name="Haridas S."/>
            <person name="Chen C."/>
            <person name="Bauer D."/>
            <person name="Andreopoulos W."/>
            <person name="Pangilinan J."/>
            <person name="LaButti K."/>
            <person name="Riley R."/>
            <person name="Lipzen A."/>
            <person name="Clum A."/>
            <person name="Drula E."/>
            <person name="Henrissat B."/>
            <person name="Kohler A."/>
            <person name="Grigoriev I.V."/>
            <person name="Martin F.M."/>
            <person name="Hacquard S."/>
        </authorList>
    </citation>
    <scope>NUCLEOTIDE SEQUENCE</scope>
    <source>
        <strain evidence="2">MPI-SDFR-AT-0068</strain>
    </source>
</reference>
<name>A0A8K0S562_9HYPO</name>
<comment type="caution">
    <text evidence="2">The sequence shown here is derived from an EMBL/GenBank/DDBJ whole genome shotgun (WGS) entry which is preliminary data.</text>
</comment>